<organism evidence="2 3">
    <name type="scientific">Actinoplanes oblitus</name>
    <dbReference type="NCBI Taxonomy" id="3040509"/>
    <lineage>
        <taxon>Bacteria</taxon>
        <taxon>Bacillati</taxon>
        <taxon>Actinomycetota</taxon>
        <taxon>Actinomycetes</taxon>
        <taxon>Micromonosporales</taxon>
        <taxon>Micromonosporaceae</taxon>
        <taxon>Actinoplanes</taxon>
    </lineage>
</organism>
<reference evidence="2 3" key="1">
    <citation type="submission" date="2023-06" db="EMBL/GenBank/DDBJ databases">
        <authorList>
            <person name="Yushchuk O."/>
            <person name="Binda E."/>
            <person name="Ruckert-Reed C."/>
            <person name="Fedorenko V."/>
            <person name="Kalinowski J."/>
            <person name="Marinelli F."/>
        </authorList>
    </citation>
    <scope>NUCLEOTIDE SEQUENCE [LARGE SCALE GENOMIC DNA]</scope>
    <source>
        <strain evidence="2 3">NRRL 3884</strain>
    </source>
</reference>
<proteinExistence type="predicted"/>
<dbReference type="SUPFAM" id="SSF141571">
    <property type="entry name" value="Pentapeptide repeat-like"/>
    <property type="match status" value="1"/>
</dbReference>
<dbReference type="InterPro" id="IPR001646">
    <property type="entry name" value="5peptide_repeat"/>
</dbReference>
<evidence type="ECO:0000313" key="2">
    <source>
        <dbReference type="EMBL" id="WIM99605.1"/>
    </source>
</evidence>
<feature type="region of interest" description="Disordered" evidence="1">
    <location>
        <begin position="239"/>
        <end position="259"/>
    </location>
</feature>
<protein>
    <submittedName>
        <fullName evidence="2">Pentapeptide repeat-containing protein</fullName>
    </submittedName>
</protein>
<name>A0ABY8WRY0_9ACTN</name>
<dbReference type="InterPro" id="IPR051082">
    <property type="entry name" value="Pentapeptide-BTB/POZ_domain"/>
</dbReference>
<gene>
    <name evidence="2" type="ORF">ACTOB_003265</name>
</gene>
<dbReference type="EMBL" id="CP126980">
    <property type="protein sequence ID" value="WIM99605.1"/>
    <property type="molecule type" value="Genomic_DNA"/>
</dbReference>
<keyword evidence="3" id="KW-1185">Reference proteome</keyword>
<sequence>MTVKITRDGQLTSRFGAAVEQLGSDQPVTSMGAVHALQRLALDSPKDRPAIIDLLADYVRLKIGIGSADHQRCYAMRAPTVDVMAALRVLVYTIGPKLRDHRVDLREICLRKVELLRADLTCMLLDNTVLDSVRLAGAHFAGASLENAEMRGDFQGADFSGAVAWNAKFGGTPTLDASVMNGATFHGTDLTGASLVEVDLTRADFTNAKLTSADFHKSVLDGATLKTYLNDVPYLPHGADRTKELGAPPTPAADSCPHS</sequence>
<accession>A0ABY8WRY0</accession>
<dbReference type="Proteomes" id="UP001240150">
    <property type="component" value="Chromosome"/>
</dbReference>
<dbReference type="PANTHER" id="PTHR14136">
    <property type="entry name" value="BTB_POZ DOMAIN-CONTAINING PROTEIN KCTD9"/>
    <property type="match status" value="1"/>
</dbReference>
<dbReference type="Pfam" id="PF00805">
    <property type="entry name" value="Pentapeptide"/>
    <property type="match status" value="1"/>
</dbReference>
<evidence type="ECO:0000313" key="3">
    <source>
        <dbReference type="Proteomes" id="UP001240150"/>
    </source>
</evidence>
<dbReference type="PANTHER" id="PTHR14136:SF17">
    <property type="entry name" value="BTB_POZ DOMAIN-CONTAINING PROTEIN KCTD9"/>
    <property type="match status" value="1"/>
</dbReference>
<dbReference type="Gene3D" id="2.160.20.80">
    <property type="entry name" value="E3 ubiquitin-protein ligase SopA"/>
    <property type="match status" value="1"/>
</dbReference>
<evidence type="ECO:0000256" key="1">
    <source>
        <dbReference type="SAM" id="MobiDB-lite"/>
    </source>
</evidence>
<dbReference type="RefSeq" id="WP_284921043.1">
    <property type="nucleotide sequence ID" value="NZ_CP126980.1"/>
</dbReference>